<evidence type="ECO:0000256" key="3">
    <source>
        <dbReference type="ARBA" id="ARBA00022475"/>
    </source>
</evidence>
<feature type="transmembrane region" description="Helical" evidence="7">
    <location>
        <begin position="143"/>
        <end position="166"/>
    </location>
</feature>
<keyword evidence="3 7" id="KW-1003">Cell membrane</keyword>
<accession>A0ABY6P040</accession>
<evidence type="ECO:0000256" key="6">
    <source>
        <dbReference type="ARBA" id="ARBA00023136"/>
    </source>
</evidence>
<evidence type="ECO:0000256" key="1">
    <source>
        <dbReference type="ARBA" id="ARBA00004651"/>
    </source>
</evidence>
<keyword evidence="4 7" id="KW-0812">Transmembrane</keyword>
<evidence type="ECO:0000259" key="8">
    <source>
        <dbReference type="Pfam" id="PF09335"/>
    </source>
</evidence>
<evidence type="ECO:0000256" key="5">
    <source>
        <dbReference type="ARBA" id="ARBA00022989"/>
    </source>
</evidence>
<comment type="similarity">
    <text evidence="2 7">Belongs to the DedA family.</text>
</comment>
<evidence type="ECO:0000256" key="4">
    <source>
        <dbReference type="ARBA" id="ARBA00022692"/>
    </source>
</evidence>
<dbReference type="InterPro" id="IPR032818">
    <property type="entry name" value="DedA-like"/>
</dbReference>
<evidence type="ECO:0000256" key="2">
    <source>
        <dbReference type="ARBA" id="ARBA00010792"/>
    </source>
</evidence>
<proteinExistence type="inferred from homology"/>
<dbReference type="EMBL" id="CP110615">
    <property type="protein sequence ID" value="UZJ25030.1"/>
    <property type="molecule type" value="Genomic_DNA"/>
</dbReference>
<feature type="transmembrane region" description="Helical" evidence="7">
    <location>
        <begin position="172"/>
        <end position="194"/>
    </location>
</feature>
<comment type="subcellular location">
    <subcellularLocation>
        <location evidence="1 7">Cell membrane</location>
        <topology evidence="1 7">Multi-pass membrane protein</topology>
    </subcellularLocation>
</comment>
<dbReference type="RefSeq" id="WP_265383136.1">
    <property type="nucleotide sequence ID" value="NZ_CP110615.1"/>
</dbReference>
<evidence type="ECO:0000313" key="10">
    <source>
        <dbReference type="Proteomes" id="UP001164965"/>
    </source>
</evidence>
<keyword evidence="6 7" id="KW-0472">Membrane</keyword>
<dbReference type="PANTHER" id="PTHR30353">
    <property type="entry name" value="INNER MEMBRANE PROTEIN DEDA-RELATED"/>
    <property type="match status" value="1"/>
</dbReference>
<sequence length="220" mass="23675">MIRHLETAGPVLVWVIVLAFVFVECAFLVGLFLPGDSLLVTAGIVLAAQSEGHGQAWALAVVATVVAVAGNQVGYRIGRRAGGRVMTRKGGRVLTAVNVQRATDLMERHGFWAVVLARWIPWVRTLAPMLAGAAQMDARRYTLASTIGAVAWVPTLVLLGNFGAGFLDRVPWLLPTVVAVLTVVVVLATVVGLLRYRQELRRPVEEDPVGVPTLPGHDYL</sequence>
<keyword evidence="10" id="KW-1185">Reference proteome</keyword>
<feature type="transmembrane region" description="Helical" evidence="7">
    <location>
        <begin position="54"/>
        <end position="74"/>
    </location>
</feature>
<dbReference type="Pfam" id="PF09335">
    <property type="entry name" value="VTT_dom"/>
    <property type="match status" value="1"/>
</dbReference>
<organism evidence="9 10">
    <name type="scientific">Rhodococcus antarcticus</name>
    <dbReference type="NCBI Taxonomy" id="2987751"/>
    <lineage>
        <taxon>Bacteria</taxon>
        <taxon>Bacillati</taxon>
        <taxon>Actinomycetota</taxon>
        <taxon>Actinomycetes</taxon>
        <taxon>Mycobacteriales</taxon>
        <taxon>Nocardiaceae</taxon>
        <taxon>Rhodococcus</taxon>
    </lineage>
</organism>
<keyword evidence="5 7" id="KW-1133">Transmembrane helix</keyword>
<dbReference type="Proteomes" id="UP001164965">
    <property type="component" value="Chromosome"/>
</dbReference>
<protein>
    <submittedName>
        <fullName evidence="9">DedA family protein</fullName>
    </submittedName>
</protein>
<name>A0ABY6P040_9NOCA</name>
<evidence type="ECO:0000313" key="9">
    <source>
        <dbReference type="EMBL" id="UZJ25030.1"/>
    </source>
</evidence>
<evidence type="ECO:0000256" key="7">
    <source>
        <dbReference type="RuleBase" id="RU367016"/>
    </source>
</evidence>
<feature type="transmembrane region" description="Helical" evidence="7">
    <location>
        <begin position="12"/>
        <end position="34"/>
    </location>
</feature>
<gene>
    <name evidence="9" type="ORF">RHODO2019_00495</name>
</gene>
<reference evidence="9" key="1">
    <citation type="submission" date="2022-10" db="EMBL/GenBank/DDBJ databases">
        <title>Rhodococcus sp.75.</title>
        <authorList>
            <person name="Sun M."/>
        </authorList>
    </citation>
    <scope>NUCLEOTIDE SEQUENCE</scope>
    <source>
        <strain evidence="9">75</strain>
    </source>
</reference>
<dbReference type="PANTHER" id="PTHR30353:SF0">
    <property type="entry name" value="TRANSMEMBRANE PROTEIN"/>
    <property type="match status" value="1"/>
</dbReference>
<dbReference type="InterPro" id="IPR032816">
    <property type="entry name" value="VTT_dom"/>
</dbReference>
<feature type="domain" description="VTT" evidence="8">
    <location>
        <begin position="33"/>
        <end position="161"/>
    </location>
</feature>